<dbReference type="InterPro" id="IPR006300">
    <property type="entry name" value="FlgB"/>
</dbReference>
<dbReference type="Pfam" id="PF00460">
    <property type="entry name" value="Flg_bb_rod"/>
    <property type="match status" value="1"/>
</dbReference>
<evidence type="ECO:0000256" key="5">
    <source>
        <dbReference type="ARBA" id="ARBA00024934"/>
    </source>
</evidence>
<feature type="domain" description="Flagellar basal body rod protein N-terminal" evidence="7">
    <location>
        <begin position="27"/>
        <end position="40"/>
    </location>
</feature>
<dbReference type="NCBIfam" id="TIGR01396">
    <property type="entry name" value="FlgB"/>
    <property type="match status" value="1"/>
</dbReference>
<dbReference type="Proteomes" id="UP000184386">
    <property type="component" value="Unassembled WGS sequence"/>
</dbReference>
<accession>A0A1M6NGF3</accession>
<dbReference type="GO" id="GO:0071978">
    <property type="term" value="P:bacterial-type flagellum-dependent swarming motility"/>
    <property type="evidence" value="ECO:0007669"/>
    <property type="project" value="TreeGrafter"/>
</dbReference>
<comment type="subcellular location">
    <subcellularLocation>
        <location evidence="1 6">Bacterial flagellum basal body</location>
    </subcellularLocation>
</comment>
<evidence type="ECO:0000256" key="6">
    <source>
        <dbReference type="PIRNR" id="PIRNR002889"/>
    </source>
</evidence>
<comment type="subunit">
    <text evidence="6">The basal body constitutes a major portion of the flagellar organelle and consists of a number of rings mounted on a central rod.</text>
</comment>
<keyword evidence="9" id="KW-1185">Reference proteome</keyword>
<dbReference type="EMBL" id="FRAC01000008">
    <property type="protein sequence ID" value="SHJ94800.1"/>
    <property type="molecule type" value="Genomic_DNA"/>
</dbReference>
<gene>
    <name evidence="8" type="ORF">SAMN02745136_01297</name>
</gene>
<evidence type="ECO:0000313" key="9">
    <source>
        <dbReference type="Proteomes" id="UP000184386"/>
    </source>
</evidence>
<dbReference type="GO" id="GO:0030694">
    <property type="term" value="C:bacterial-type flagellum basal body, rod"/>
    <property type="evidence" value="ECO:0007669"/>
    <property type="project" value="InterPro"/>
</dbReference>
<dbReference type="AlphaFoldDB" id="A0A1M6NGF3"/>
<keyword evidence="8" id="KW-0282">Flagellum</keyword>
<sequence length="130" mass="14405">MINSDVFNYVNILNKAADATWTRGKLLANNLANVSTPGYKRQDIEFQTYLADALKQGHGTLDQKVAGVNLQSIEPTIYKDNTSLSYRLDGNNVDVDTESANMGENVINNNAILESITHEFSRIRLALSNN</sequence>
<dbReference type="PANTHER" id="PTHR30435:SF12">
    <property type="entry name" value="FLAGELLAR BASAL BODY ROD PROTEIN FLGB"/>
    <property type="match status" value="1"/>
</dbReference>
<dbReference type="InterPro" id="IPR001444">
    <property type="entry name" value="Flag_bb_rod_N"/>
</dbReference>
<comment type="similarity">
    <text evidence="2 6">Belongs to the flagella basal body rod proteins family.</text>
</comment>
<name>A0A1M6NGF3_9FIRM</name>
<evidence type="ECO:0000259" key="7">
    <source>
        <dbReference type="Pfam" id="PF00460"/>
    </source>
</evidence>
<protein>
    <recommendedName>
        <fullName evidence="3 6">Flagellar basal body rod protein FlgB</fullName>
    </recommendedName>
</protein>
<keyword evidence="4 6" id="KW-0975">Bacterial flagellum</keyword>
<comment type="function">
    <text evidence="5 6">Structural component of flagellum, the bacterial motility apparatus. Part of the rod structure of flagellar basal body.</text>
</comment>
<dbReference type="STRING" id="1121322.SAMN02745136_01297"/>
<dbReference type="PANTHER" id="PTHR30435">
    <property type="entry name" value="FLAGELLAR PROTEIN"/>
    <property type="match status" value="1"/>
</dbReference>
<evidence type="ECO:0000256" key="3">
    <source>
        <dbReference type="ARBA" id="ARBA00014376"/>
    </source>
</evidence>
<dbReference type="OrthoDB" id="9792068at2"/>
<evidence type="ECO:0000256" key="1">
    <source>
        <dbReference type="ARBA" id="ARBA00004117"/>
    </source>
</evidence>
<dbReference type="RefSeq" id="WP_073274072.1">
    <property type="nucleotide sequence ID" value="NZ_FRAC01000008.1"/>
</dbReference>
<keyword evidence="8" id="KW-0969">Cilium</keyword>
<keyword evidence="8" id="KW-0966">Cell projection</keyword>
<organism evidence="8 9">
    <name type="scientific">Anaerocolumna jejuensis DSM 15929</name>
    <dbReference type="NCBI Taxonomy" id="1121322"/>
    <lineage>
        <taxon>Bacteria</taxon>
        <taxon>Bacillati</taxon>
        <taxon>Bacillota</taxon>
        <taxon>Clostridia</taxon>
        <taxon>Lachnospirales</taxon>
        <taxon>Lachnospiraceae</taxon>
        <taxon>Anaerocolumna</taxon>
    </lineage>
</organism>
<reference evidence="8 9" key="1">
    <citation type="submission" date="2016-11" db="EMBL/GenBank/DDBJ databases">
        <authorList>
            <person name="Jaros S."/>
            <person name="Januszkiewicz K."/>
            <person name="Wedrychowicz H."/>
        </authorList>
    </citation>
    <scope>NUCLEOTIDE SEQUENCE [LARGE SCALE GENOMIC DNA]</scope>
    <source>
        <strain evidence="8 9">DSM 15929</strain>
    </source>
</reference>
<evidence type="ECO:0000313" key="8">
    <source>
        <dbReference type="EMBL" id="SHJ94800.1"/>
    </source>
</evidence>
<dbReference type="InterPro" id="IPR019776">
    <property type="entry name" value="Flagellar_basal_body_rod_CS"/>
</dbReference>
<evidence type="ECO:0000256" key="4">
    <source>
        <dbReference type="ARBA" id="ARBA00023143"/>
    </source>
</evidence>
<dbReference type="PROSITE" id="PS00588">
    <property type="entry name" value="FLAGELLA_BB_ROD"/>
    <property type="match status" value="1"/>
</dbReference>
<evidence type="ECO:0000256" key="2">
    <source>
        <dbReference type="ARBA" id="ARBA00009677"/>
    </source>
</evidence>
<dbReference type="PIRSF" id="PIRSF002889">
    <property type="entry name" value="Rod_FlgB"/>
    <property type="match status" value="1"/>
</dbReference>
<proteinExistence type="inferred from homology"/>